<feature type="region of interest" description="Disordered" evidence="2">
    <location>
        <begin position="1"/>
        <end position="66"/>
    </location>
</feature>
<evidence type="ECO:0000313" key="4">
    <source>
        <dbReference type="EMBL" id="CEH14587.1"/>
    </source>
</evidence>
<dbReference type="InterPro" id="IPR036013">
    <property type="entry name" value="Band_7/SPFH_dom_sf"/>
</dbReference>
<dbReference type="PANTHER" id="PTHR10264">
    <property type="entry name" value="BAND 7 PROTEIN-RELATED"/>
    <property type="match status" value="1"/>
</dbReference>
<evidence type="ECO:0000256" key="1">
    <source>
        <dbReference type="ARBA" id="ARBA00008164"/>
    </source>
</evidence>
<dbReference type="Proteomes" id="UP000054845">
    <property type="component" value="Unassembled WGS sequence"/>
</dbReference>
<comment type="similarity">
    <text evidence="1">Belongs to the band 7/mec-2 family.</text>
</comment>
<sequence length="363" mass="38674">MSDFKAPTVPGADDKLASAQDAFASSSGGVDHQTSDDDFNLGGDEETFGEGGPSHSNQKRPLKAPPAGDALIKVQPLKKADMQPSYAQDLGLQDVEHGFYGSMINGLGACAGFFGQLPCCFCFPNPFKEVNQGSVGLVSRFGQFYRSVDPGLVAINPCSETLRIVDVKINLSVLPRQTVMTKDNVTIDIEAVCYWHVTSPYRAAFGVGDVRAALIERAQSTLRDVVGSRTLQALITDREGVAVQVEEIVAGVAEKWGVSVEAILIRDLLFSKDLEASLSSAATQRRIGESKVVAARAEVQSAKLMRQAADVLATPAAMQIRQLESLQAMAKTSGAKTIFVPMNLMGGESAMSNLATTQQLSSI</sequence>
<dbReference type="CDD" id="cd13437">
    <property type="entry name" value="SPFH_alloslipin"/>
    <property type="match status" value="1"/>
</dbReference>
<dbReference type="Pfam" id="PF01145">
    <property type="entry name" value="Band_7"/>
    <property type="match status" value="1"/>
</dbReference>
<feature type="domain" description="Band 7" evidence="3">
    <location>
        <begin position="125"/>
        <end position="286"/>
    </location>
</feature>
<protein>
    <submittedName>
        <fullName evidence="4">Stomatin family protein</fullName>
    </submittedName>
</protein>
<dbReference type="AlphaFoldDB" id="A0A0P1BEG3"/>
<evidence type="ECO:0000313" key="5">
    <source>
        <dbReference type="Proteomes" id="UP000054845"/>
    </source>
</evidence>
<dbReference type="EMBL" id="CCYA01000243">
    <property type="protein sequence ID" value="CEH14587.1"/>
    <property type="molecule type" value="Genomic_DNA"/>
</dbReference>
<dbReference type="STRING" id="401625.A0A0P1BEG3"/>
<dbReference type="PRINTS" id="PR00721">
    <property type="entry name" value="STOMATIN"/>
</dbReference>
<dbReference type="InterPro" id="IPR001107">
    <property type="entry name" value="Band_7"/>
</dbReference>
<feature type="compositionally biased region" description="Acidic residues" evidence="2">
    <location>
        <begin position="36"/>
        <end position="48"/>
    </location>
</feature>
<keyword evidence="5" id="KW-1185">Reference proteome</keyword>
<dbReference type="OrthoDB" id="2105077at2759"/>
<dbReference type="Gene3D" id="6.10.250.2090">
    <property type="match status" value="1"/>
</dbReference>
<reference evidence="4 5" key="1">
    <citation type="submission" date="2014-09" db="EMBL/GenBank/DDBJ databases">
        <authorList>
            <person name="Magalhaes I.L.F."/>
            <person name="Oliveira U."/>
            <person name="Santos F.R."/>
            <person name="Vidigal T.H.D.A."/>
            <person name="Brescovit A.D."/>
            <person name="Santos A.J."/>
        </authorList>
    </citation>
    <scope>NUCLEOTIDE SEQUENCE [LARGE SCALE GENOMIC DNA]</scope>
</reference>
<organism evidence="4 5">
    <name type="scientific">Ceraceosorus bombacis</name>
    <dbReference type="NCBI Taxonomy" id="401625"/>
    <lineage>
        <taxon>Eukaryota</taxon>
        <taxon>Fungi</taxon>
        <taxon>Dikarya</taxon>
        <taxon>Basidiomycota</taxon>
        <taxon>Ustilaginomycotina</taxon>
        <taxon>Exobasidiomycetes</taxon>
        <taxon>Ceraceosorales</taxon>
        <taxon>Ceraceosoraceae</taxon>
        <taxon>Ceraceosorus</taxon>
    </lineage>
</organism>
<dbReference type="InterPro" id="IPR043202">
    <property type="entry name" value="Band-7_stomatin-like"/>
</dbReference>
<proteinExistence type="inferred from homology"/>
<name>A0A0P1BEG3_9BASI</name>
<dbReference type="SMART" id="SM00244">
    <property type="entry name" value="PHB"/>
    <property type="match status" value="1"/>
</dbReference>
<dbReference type="SUPFAM" id="SSF117892">
    <property type="entry name" value="Band 7/SPFH domain"/>
    <property type="match status" value="1"/>
</dbReference>
<evidence type="ECO:0000259" key="3">
    <source>
        <dbReference type="SMART" id="SM00244"/>
    </source>
</evidence>
<dbReference type="GO" id="GO:0005886">
    <property type="term" value="C:plasma membrane"/>
    <property type="evidence" value="ECO:0007669"/>
    <property type="project" value="InterPro"/>
</dbReference>
<dbReference type="InterPro" id="IPR001972">
    <property type="entry name" value="Stomatin_HflK_fam"/>
</dbReference>
<dbReference type="PANTHER" id="PTHR10264:SF19">
    <property type="entry name" value="AT06885P-RELATED"/>
    <property type="match status" value="1"/>
</dbReference>
<dbReference type="GO" id="GO:0098552">
    <property type="term" value="C:side of membrane"/>
    <property type="evidence" value="ECO:0007669"/>
    <property type="project" value="UniProtKB-ARBA"/>
</dbReference>
<dbReference type="Gene3D" id="3.30.479.30">
    <property type="entry name" value="Band 7 domain"/>
    <property type="match status" value="1"/>
</dbReference>
<evidence type="ECO:0000256" key="2">
    <source>
        <dbReference type="SAM" id="MobiDB-lite"/>
    </source>
</evidence>
<accession>A0A0P1BEG3</accession>
<dbReference type="FunFam" id="3.30.479.30:FF:000004">
    <property type="entry name" value="Putative membrane protease family, stomatin"/>
    <property type="match status" value="1"/>
</dbReference>